<sequence length="222" mass="23471">MKYATVLLVAGSALSISAPAMAQSAVDGTFTGPRVEILGGYDSSSAGSSIDDDSSVDNDQSIEGVVYGGGLGYDFNAGGVVLGVEGEYTGSTADVEFQDGDFEGFGLGNVETGRDLYIGARVGLLAQPDLLVYAKGGYTNAKYNIRSTFGTETFDEDIDADGYRVGAGVEYAMNERSFVKLEYRYSNYSDAEIDYAGDAPDTANFDIDTDRHQVVAGVGFRF</sequence>
<dbReference type="PANTHER" id="PTHR34001">
    <property type="entry name" value="BLL7405 PROTEIN"/>
    <property type="match status" value="1"/>
</dbReference>
<feature type="chain" id="PRO_5046826036" evidence="5">
    <location>
        <begin position="23"/>
        <end position="222"/>
    </location>
</feature>
<dbReference type="InterPro" id="IPR051692">
    <property type="entry name" value="OMP-like"/>
</dbReference>
<keyword evidence="3" id="KW-0472">Membrane</keyword>
<evidence type="ECO:0000256" key="3">
    <source>
        <dbReference type="ARBA" id="ARBA00023136"/>
    </source>
</evidence>
<comment type="subcellular location">
    <subcellularLocation>
        <location evidence="1">Membrane</location>
    </subcellularLocation>
</comment>
<evidence type="ECO:0000313" key="8">
    <source>
        <dbReference type="Proteomes" id="UP001235664"/>
    </source>
</evidence>
<evidence type="ECO:0000259" key="6">
    <source>
        <dbReference type="Pfam" id="PF13505"/>
    </source>
</evidence>
<dbReference type="Proteomes" id="UP001235664">
    <property type="component" value="Unassembled WGS sequence"/>
</dbReference>
<dbReference type="Pfam" id="PF13505">
    <property type="entry name" value="OMP_b-brl"/>
    <property type="match status" value="1"/>
</dbReference>
<evidence type="ECO:0000256" key="2">
    <source>
        <dbReference type="ARBA" id="ARBA00022729"/>
    </source>
</evidence>
<dbReference type="SUPFAM" id="SSF56925">
    <property type="entry name" value="OMPA-like"/>
    <property type="match status" value="1"/>
</dbReference>
<dbReference type="EMBL" id="JAVAIL010000002">
    <property type="protein sequence ID" value="MDP4539680.1"/>
    <property type="molecule type" value="Genomic_DNA"/>
</dbReference>
<feature type="domain" description="Outer membrane protein beta-barrel" evidence="6">
    <location>
        <begin position="13"/>
        <end position="222"/>
    </location>
</feature>
<organism evidence="7 8">
    <name type="scientific">Qipengyuania benthica</name>
    <dbReference type="NCBI Taxonomy" id="3067651"/>
    <lineage>
        <taxon>Bacteria</taxon>
        <taxon>Pseudomonadati</taxon>
        <taxon>Pseudomonadota</taxon>
        <taxon>Alphaproteobacteria</taxon>
        <taxon>Sphingomonadales</taxon>
        <taxon>Erythrobacteraceae</taxon>
        <taxon>Qipengyuania</taxon>
    </lineage>
</organism>
<name>A0ABT9HA35_9SPHN</name>
<evidence type="ECO:0000256" key="5">
    <source>
        <dbReference type="SAM" id="SignalP"/>
    </source>
</evidence>
<evidence type="ECO:0000256" key="4">
    <source>
        <dbReference type="ARBA" id="ARBA00038306"/>
    </source>
</evidence>
<dbReference type="PANTHER" id="PTHR34001:SF3">
    <property type="entry name" value="BLL7405 PROTEIN"/>
    <property type="match status" value="1"/>
</dbReference>
<comment type="caution">
    <text evidence="7">The sequence shown here is derived from an EMBL/GenBank/DDBJ whole genome shotgun (WGS) entry which is preliminary data.</text>
</comment>
<evidence type="ECO:0000256" key="1">
    <source>
        <dbReference type="ARBA" id="ARBA00004370"/>
    </source>
</evidence>
<feature type="signal peptide" evidence="5">
    <location>
        <begin position="1"/>
        <end position="22"/>
    </location>
</feature>
<keyword evidence="2 5" id="KW-0732">Signal</keyword>
<protein>
    <submittedName>
        <fullName evidence="7">Outer membrane beta-barrel protein</fullName>
    </submittedName>
</protein>
<keyword evidence="8" id="KW-1185">Reference proteome</keyword>
<dbReference type="InterPro" id="IPR011250">
    <property type="entry name" value="OMP/PagP_B-barrel"/>
</dbReference>
<gene>
    <name evidence="7" type="ORF">Q9K01_08610</name>
</gene>
<proteinExistence type="inferred from homology"/>
<evidence type="ECO:0000313" key="7">
    <source>
        <dbReference type="EMBL" id="MDP4539680.1"/>
    </source>
</evidence>
<dbReference type="RefSeq" id="WP_305929797.1">
    <property type="nucleotide sequence ID" value="NZ_JAVAIL010000002.1"/>
</dbReference>
<dbReference type="Gene3D" id="2.40.160.20">
    <property type="match status" value="1"/>
</dbReference>
<comment type="similarity">
    <text evidence="4">Belongs to the Omp25/RopB family.</text>
</comment>
<accession>A0ABT9HA35</accession>
<reference evidence="7 8" key="1">
    <citation type="submission" date="2023-08" db="EMBL/GenBank/DDBJ databases">
        <title>genomic of DY56.</title>
        <authorList>
            <person name="Wang Y."/>
        </authorList>
    </citation>
    <scope>NUCLEOTIDE SEQUENCE [LARGE SCALE GENOMIC DNA]</scope>
    <source>
        <strain evidence="7 8">DY56-A-20</strain>
    </source>
</reference>
<dbReference type="InterPro" id="IPR027385">
    <property type="entry name" value="Beta-barrel_OMP"/>
</dbReference>